<feature type="compositionally biased region" description="Basic and acidic residues" evidence="1">
    <location>
        <begin position="1"/>
        <end position="14"/>
    </location>
</feature>
<proteinExistence type="predicted"/>
<evidence type="ECO:0000256" key="1">
    <source>
        <dbReference type="SAM" id="MobiDB-lite"/>
    </source>
</evidence>
<dbReference type="AlphaFoldDB" id="A0AAW1FKS9"/>
<organism evidence="2 3">
    <name type="scientific">Zoarces viviparus</name>
    <name type="common">Viviparous eelpout</name>
    <name type="synonym">Blennius viviparus</name>
    <dbReference type="NCBI Taxonomy" id="48416"/>
    <lineage>
        <taxon>Eukaryota</taxon>
        <taxon>Metazoa</taxon>
        <taxon>Chordata</taxon>
        <taxon>Craniata</taxon>
        <taxon>Vertebrata</taxon>
        <taxon>Euteleostomi</taxon>
        <taxon>Actinopterygii</taxon>
        <taxon>Neopterygii</taxon>
        <taxon>Teleostei</taxon>
        <taxon>Neoteleostei</taxon>
        <taxon>Acanthomorphata</taxon>
        <taxon>Eupercaria</taxon>
        <taxon>Perciformes</taxon>
        <taxon>Cottioidei</taxon>
        <taxon>Zoarcales</taxon>
        <taxon>Zoarcidae</taxon>
        <taxon>Zoarcinae</taxon>
        <taxon>Zoarces</taxon>
    </lineage>
</organism>
<evidence type="ECO:0000313" key="3">
    <source>
        <dbReference type="Proteomes" id="UP001488805"/>
    </source>
</evidence>
<dbReference type="EMBL" id="JBCEZU010000067">
    <property type="protein sequence ID" value="KAK9534249.1"/>
    <property type="molecule type" value="Genomic_DNA"/>
</dbReference>
<evidence type="ECO:0000313" key="2">
    <source>
        <dbReference type="EMBL" id="KAK9534249.1"/>
    </source>
</evidence>
<feature type="region of interest" description="Disordered" evidence="1">
    <location>
        <begin position="1"/>
        <end position="31"/>
    </location>
</feature>
<dbReference type="Proteomes" id="UP001488805">
    <property type="component" value="Unassembled WGS sequence"/>
</dbReference>
<reference evidence="2 3" key="1">
    <citation type="journal article" date="2024" name="Genome Biol. Evol.">
        <title>Chromosome-level genome assembly of the viviparous eelpout Zoarces viviparus.</title>
        <authorList>
            <person name="Fuhrmann N."/>
            <person name="Brasseur M.V."/>
            <person name="Bakowski C.E."/>
            <person name="Podsiadlowski L."/>
            <person name="Prost S."/>
            <person name="Krehenwinkel H."/>
            <person name="Mayer C."/>
        </authorList>
    </citation>
    <scope>NUCLEOTIDE SEQUENCE [LARGE SCALE GENOMIC DNA]</scope>
    <source>
        <strain evidence="2">NO-MEL_2022_Ind0_liver</strain>
    </source>
</reference>
<comment type="caution">
    <text evidence="2">The sequence shown here is derived from an EMBL/GenBank/DDBJ whole genome shotgun (WGS) entry which is preliminary data.</text>
</comment>
<gene>
    <name evidence="2" type="ORF">VZT92_009306</name>
</gene>
<sequence length="104" mass="11169">MSDPQRPGRTDGQTDRQLQPGRQTGSHSGREAAVVEMAAAMFSQAPPPFLCPPAIVLLYVLLLSCSHNPHSVPPSPVSPVYDSDISLPRAFRPASALKETPRLP</sequence>
<protein>
    <submittedName>
        <fullName evidence="2">Uncharacterized protein</fullName>
    </submittedName>
</protein>
<accession>A0AAW1FKS9</accession>
<name>A0AAW1FKS9_ZOAVI</name>
<feature type="compositionally biased region" description="Polar residues" evidence="1">
    <location>
        <begin position="15"/>
        <end position="27"/>
    </location>
</feature>
<keyword evidence="3" id="KW-1185">Reference proteome</keyword>